<feature type="domain" description="Reverse transcriptase" evidence="8">
    <location>
        <begin position="2"/>
        <end position="57"/>
    </location>
</feature>
<evidence type="ECO:0000256" key="5">
    <source>
        <dbReference type="ARBA" id="ARBA00022759"/>
    </source>
</evidence>
<evidence type="ECO:0000256" key="2">
    <source>
        <dbReference type="ARBA" id="ARBA00022679"/>
    </source>
</evidence>
<dbReference type="GO" id="GO:0006508">
    <property type="term" value="P:proteolysis"/>
    <property type="evidence" value="ECO:0007669"/>
    <property type="project" value="UniProtKB-KW"/>
</dbReference>
<dbReference type="GO" id="GO:0004519">
    <property type="term" value="F:endonuclease activity"/>
    <property type="evidence" value="ECO:0007669"/>
    <property type="project" value="UniProtKB-KW"/>
</dbReference>
<proteinExistence type="predicted"/>
<dbReference type="GO" id="GO:0003964">
    <property type="term" value="F:RNA-directed DNA polymerase activity"/>
    <property type="evidence" value="ECO:0007669"/>
    <property type="project" value="UniProtKB-KW"/>
</dbReference>
<keyword evidence="3" id="KW-0548">Nucleotidyltransferase</keyword>
<dbReference type="InterPro" id="IPR053134">
    <property type="entry name" value="RNA-dir_DNA_polymerase"/>
</dbReference>
<organism evidence="9 10">
    <name type="scientific">Cajanus cajan</name>
    <name type="common">Pigeon pea</name>
    <name type="synonym">Cajanus indicus</name>
    <dbReference type="NCBI Taxonomy" id="3821"/>
    <lineage>
        <taxon>Eukaryota</taxon>
        <taxon>Viridiplantae</taxon>
        <taxon>Streptophyta</taxon>
        <taxon>Embryophyta</taxon>
        <taxon>Tracheophyta</taxon>
        <taxon>Spermatophyta</taxon>
        <taxon>Magnoliopsida</taxon>
        <taxon>eudicotyledons</taxon>
        <taxon>Gunneridae</taxon>
        <taxon>Pentapetalae</taxon>
        <taxon>rosids</taxon>
        <taxon>fabids</taxon>
        <taxon>Fabales</taxon>
        <taxon>Fabaceae</taxon>
        <taxon>Papilionoideae</taxon>
        <taxon>50 kb inversion clade</taxon>
        <taxon>NPAAA clade</taxon>
        <taxon>indigoferoid/millettioid clade</taxon>
        <taxon>Phaseoleae</taxon>
        <taxon>Cajanus</taxon>
    </lineage>
</organism>
<name>A0A151TRK5_CAJCA</name>
<evidence type="ECO:0000256" key="6">
    <source>
        <dbReference type="ARBA" id="ARBA00022801"/>
    </source>
</evidence>
<dbReference type="InterPro" id="IPR043502">
    <property type="entry name" value="DNA/RNA_pol_sf"/>
</dbReference>
<keyword evidence="7" id="KW-0695">RNA-directed DNA polymerase</keyword>
<evidence type="ECO:0000256" key="3">
    <source>
        <dbReference type="ARBA" id="ARBA00022695"/>
    </source>
</evidence>
<evidence type="ECO:0000256" key="4">
    <source>
        <dbReference type="ARBA" id="ARBA00022722"/>
    </source>
</evidence>
<evidence type="ECO:0000256" key="1">
    <source>
        <dbReference type="ARBA" id="ARBA00022670"/>
    </source>
</evidence>
<dbReference type="Pfam" id="PF00078">
    <property type="entry name" value="RVT_1"/>
    <property type="match status" value="1"/>
</dbReference>
<dbReference type="FunFam" id="3.10.10.10:FF:000007">
    <property type="entry name" value="Retrovirus-related Pol polyprotein from transposon 17.6-like Protein"/>
    <property type="match status" value="1"/>
</dbReference>
<dbReference type="GO" id="GO:0008233">
    <property type="term" value="F:peptidase activity"/>
    <property type="evidence" value="ECO:0007669"/>
    <property type="project" value="UniProtKB-KW"/>
</dbReference>
<keyword evidence="4" id="KW-0540">Nuclease</keyword>
<dbReference type="Gene3D" id="3.10.10.10">
    <property type="entry name" value="HIV Type 1 Reverse Transcriptase, subunit A, domain 1"/>
    <property type="match status" value="1"/>
</dbReference>
<keyword evidence="5" id="KW-0255">Endonuclease</keyword>
<reference evidence="9 10" key="1">
    <citation type="journal article" date="2012" name="Nat. Biotechnol.">
        <title>Draft genome sequence of pigeonpea (Cajanus cajan), an orphan legume crop of resource-poor farmers.</title>
        <authorList>
            <person name="Varshney R.K."/>
            <person name="Chen W."/>
            <person name="Li Y."/>
            <person name="Bharti A.K."/>
            <person name="Saxena R.K."/>
            <person name="Schlueter J.A."/>
            <person name="Donoghue M.T."/>
            <person name="Azam S."/>
            <person name="Fan G."/>
            <person name="Whaley A.M."/>
            <person name="Farmer A.D."/>
            <person name="Sheridan J."/>
            <person name="Iwata A."/>
            <person name="Tuteja R."/>
            <person name="Penmetsa R.V."/>
            <person name="Wu W."/>
            <person name="Upadhyaya H.D."/>
            <person name="Yang S.P."/>
            <person name="Shah T."/>
            <person name="Saxena K.B."/>
            <person name="Michael T."/>
            <person name="McCombie W.R."/>
            <person name="Yang B."/>
            <person name="Zhang G."/>
            <person name="Yang H."/>
            <person name="Wang J."/>
            <person name="Spillane C."/>
            <person name="Cook D.R."/>
            <person name="May G.D."/>
            <person name="Xu X."/>
            <person name="Jackson S.A."/>
        </authorList>
    </citation>
    <scope>NUCLEOTIDE SEQUENCE [LARGE SCALE GENOMIC DNA]</scope>
    <source>
        <strain evidence="10">cv. Asha</strain>
    </source>
</reference>
<dbReference type="Gramene" id="C.cajan_08563.t">
    <property type="protein sequence ID" value="C.cajan_08563.t.cds1"/>
    <property type="gene ID" value="C.cajan_08563"/>
</dbReference>
<dbReference type="InterPro" id="IPR043128">
    <property type="entry name" value="Rev_trsase/Diguanyl_cyclase"/>
</dbReference>
<keyword evidence="1" id="KW-0645">Protease</keyword>
<dbReference type="Proteomes" id="UP000075243">
    <property type="component" value="Chromosome 3"/>
</dbReference>
<protein>
    <submittedName>
        <fullName evidence="9">Retrovirus-related Pol polyprotein from transposon 17.6</fullName>
    </submittedName>
</protein>
<evidence type="ECO:0000313" key="9">
    <source>
        <dbReference type="EMBL" id="KYP69616.1"/>
    </source>
</evidence>
<keyword evidence="10" id="KW-1185">Reference proteome</keyword>
<dbReference type="EMBL" id="CM003605">
    <property type="protein sequence ID" value="KYP69616.1"/>
    <property type="molecule type" value="Genomic_DNA"/>
</dbReference>
<accession>A0A151TRK5</accession>
<keyword evidence="6" id="KW-0378">Hydrolase</keyword>
<dbReference type="AlphaFoldDB" id="A0A151TRK5"/>
<dbReference type="CDD" id="cd01647">
    <property type="entry name" value="RT_LTR"/>
    <property type="match status" value="1"/>
</dbReference>
<dbReference type="Gene3D" id="3.30.70.270">
    <property type="match status" value="1"/>
</dbReference>
<dbReference type="STRING" id="3821.A0A151TRK5"/>
<keyword evidence="2" id="KW-0808">Transferase</keyword>
<dbReference type="PANTHER" id="PTHR24559:SF450">
    <property type="entry name" value="RNA-DIRECTED DNA POLYMERASE HOMOLOG"/>
    <property type="match status" value="1"/>
</dbReference>
<dbReference type="InterPro" id="IPR000477">
    <property type="entry name" value="RT_dom"/>
</dbReference>
<evidence type="ECO:0000256" key="7">
    <source>
        <dbReference type="ARBA" id="ARBA00022918"/>
    </source>
</evidence>
<evidence type="ECO:0000313" key="10">
    <source>
        <dbReference type="Proteomes" id="UP000075243"/>
    </source>
</evidence>
<evidence type="ECO:0000259" key="8">
    <source>
        <dbReference type="Pfam" id="PF00078"/>
    </source>
</evidence>
<sequence length="57" mass="6447">MDELQGSSIFSKIDLRAGYNQVRMDPEDVHKTAFRTHGGHYEYVVMPFGLTNAPATF</sequence>
<dbReference type="PANTHER" id="PTHR24559">
    <property type="entry name" value="TRANSPOSON TY3-I GAG-POL POLYPROTEIN"/>
    <property type="match status" value="1"/>
</dbReference>
<dbReference type="SUPFAM" id="SSF56672">
    <property type="entry name" value="DNA/RNA polymerases"/>
    <property type="match status" value="1"/>
</dbReference>
<gene>
    <name evidence="9" type="ORF">KK1_008815</name>
</gene>